<dbReference type="PANTHER" id="PTHR32305">
    <property type="match status" value="1"/>
</dbReference>
<dbReference type="RefSeq" id="WP_120714398.1">
    <property type="nucleotide sequence ID" value="NZ_RBCJ01000007.1"/>
</dbReference>
<accession>A0A3B0BWU5</accession>
<comment type="caution">
    <text evidence="2">The sequence shown here is derived from an EMBL/GenBank/DDBJ whole genome shotgun (WGS) entry which is preliminary data.</text>
</comment>
<dbReference type="NCBIfam" id="TIGR03696">
    <property type="entry name" value="Rhs_assc_core"/>
    <property type="match status" value="2"/>
</dbReference>
<dbReference type="InterPro" id="IPR050708">
    <property type="entry name" value="T6SS_VgrG/RHS"/>
</dbReference>
<dbReference type="InterPro" id="IPR022385">
    <property type="entry name" value="Rhs_assc_core"/>
</dbReference>
<dbReference type="AlphaFoldDB" id="A0A3B0BWU5"/>
<dbReference type="Gene3D" id="2.180.10.10">
    <property type="entry name" value="RHS repeat-associated core"/>
    <property type="match status" value="2"/>
</dbReference>
<gene>
    <name evidence="2" type="ORF">D7Z94_24965</name>
</gene>
<protein>
    <recommendedName>
        <fullName evidence="4">RHS repeat-associated core domain-containing protein</fullName>
    </recommendedName>
</protein>
<sequence>MTTDYAGNFVYEGGNLQFLNHPEGYIEPDGSGGYDYIYQYKDHLGNIRLSFADDDGDGSVATSEIREENNYYPFGLKHMGYNGVVNGRNHKYGYGGKEEQDELDLAWLDITARNYDPALGRWMNIDPLADQMRRHSPYNYAFDNPIYFIDPEGYVTPSAVEGYDYVYQYLDHLGNVRLSYTDDNGQLEIVEENNYYPYGLKHQGYNDVISPNGNSTAQKWKFQGVELEESLGLDFYEMDFRNYNPAIGRFISIDPLAEERDWLTPYNFVQNNPILRVDPSGLLDDYGLDTETGSLVLLKETNDDTDTIYTGTWEQNDDGEAEFKKDGDRKTFSKEASNIKDVAGELDEDGIAENDIQNEGLVFNEGFEQEGLEVMEFISFSSEIELSAWEFDTPEVEGTGLAISPWLGNTSSSSKDVVGPRNSSEVKDAFTGNVLGSKVAKVHTHPGDRNNPNLGYGRPSPEDKTNRNRGVNSKYPHFINSRYDGWKEY</sequence>
<evidence type="ECO:0000256" key="1">
    <source>
        <dbReference type="SAM" id="MobiDB-lite"/>
    </source>
</evidence>
<evidence type="ECO:0008006" key="4">
    <source>
        <dbReference type="Google" id="ProtNLM"/>
    </source>
</evidence>
<keyword evidence="3" id="KW-1185">Reference proteome</keyword>
<dbReference type="PANTHER" id="PTHR32305:SF15">
    <property type="entry name" value="PROTEIN RHSA-RELATED"/>
    <property type="match status" value="1"/>
</dbReference>
<reference evidence="2 3" key="1">
    <citation type="submission" date="2018-10" db="EMBL/GenBank/DDBJ databases">
        <title>Ulvibacterium marinum gen. nov., sp. nov., a novel marine bacterium of the family Flavobacteriaceae, isolated from a culture of the green alga Ulva prolifera.</title>
        <authorList>
            <person name="Zhang Z."/>
        </authorList>
    </citation>
    <scope>NUCLEOTIDE SEQUENCE [LARGE SCALE GENOMIC DNA]</scope>
    <source>
        <strain evidence="2 3">CCMM003</strain>
    </source>
</reference>
<evidence type="ECO:0000313" key="2">
    <source>
        <dbReference type="EMBL" id="RKN75916.1"/>
    </source>
</evidence>
<evidence type="ECO:0000313" key="3">
    <source>
        <dbReference type="Proteomes" id="UP000276603"/>
    </source>
</evidence>
<dbReference type="EMBL" id="RBCJ01000007">
    <property type="protein sequence ID" value="RKN75916.1"/>
    <property type="molecule type" value="Genomic_DNA"/>
</dbReference>
<dbReference type="OrthoDB" id="964483at2"/>
<feature type="region of interest" description="Disordered" evidence="1">
    <location>
        <begin position="437"/>
        <end position="489"/>
    </location>
</feature>
<organism evidence="2 3">
    <name type="scientific">Ulvibacterium marinum</name>
    <dbReference type="NCBI Taxonomy" id="2419782"/>
    <lineage>
        <taxon>Bacteria</taxon>
        <taxon>Pseudomonadati</taxon>
        <taxon>Bacteroidota</taxon>
        <taxon>Flavobacteriia</taxon>
        <taxon>Flavobacteriales</taxon>
        <taxon>Flavobacteriaceae</taxon>
        <taxon>Ulvibacterium</taxon>
    </lineage>
</organism>
<name>A0A3B0BWU5_9FLAO</name>
<proteinExistence type="predicted"/>
<dbReference type="Proteomes" id="UP000276603">
    <property type="component" value="Unassembled WGS sequence"/>
</dbReference>